<dbReference type="Gene3D" id="3.40.50.300">
    <property type="entry name" value="P-loop containing nucleotide triphosphate hydrolases"/>
    <property type="match status" value="1"/>
</dbReference>
<evidence type="ECO:0000256" key="3">
    <source>
        <dbReference type="ARBA" id="ARBA00022741"/>
    </source>
</evidence>
<evidence type="ECO:0000313" key="9">
    <source>
        <dbReference type="EMBL" id="CAA9319186.1"/>
    </source>
</evidence>
<dbReference type="PANTHER" id="PTHR23305">
    <property type="entry name" value="OBG GTPASE FAMILY"/>
    <property type="match status" value="1"/>
</dbReference>
<feature type="domain" description="OBG-type G" evidence="7">
    <location>
        <begin position="2"/>
        <end position="259"/>
    </location>
</feature>
<dbReference type="EMBL" id="CADCTX010000435">
    <property type="protein sequence ID" value="CAA9319186.1"/>
    <property type="molecule type" value="Genomic_DNA"/>
</dbReference>
<keyword evidence="4 6" id="KW-0067">ATP-binding</keyword>
<dbReference type="Pfam" id="PF01926">
    <property type="entry name" value="MMR_HSR1"/>
    <property type="match status" value="1"/>
</dbReference>
<evidence type="ECO:0000256" key="5">
    <source>
        <dbReference type="ARBA" id="ARBA00022842"/>
    </source>
</evidence>
<feature type="domain" description="TGS" evidence="8">
    <location>
        <begin position="281"/>
        <end position="364"/>
    </location>
</feature>
<dbReference type="InterPro" id="IPR004095">
    <property type="entry name" value="TGS"/>
</dbReference>
<dbReference type="GO" id="GO:0005525">
    <property type="term" value="F:GTP binding"/>
    <property type="evidence" value="ECO:0007669"/>
    <property type="project" value="InterPro"/>
</dbReference>
<dbReference type="GO" id="GO:0005737">
    <property type="term" value="C:cytoplasm"/>
    <property type="evidence" value="ECO:0007669"/>
    <property type="project" value="TreeGrafter"/>
</dbReference>
<dbReference type="Gene3D" id="3.10.20.30">
    <property type="match status" value="1"/>
</dbReference>
<dbReference type="InterPro" id="IPR006073">
    <property type="entry name" value="GTP-bd"/>
</dbReference>
<dbReference type="InterPro" id="IPR013029">
    <property type="entry name" value="YchF_C"/>
</dbReference>
<dbReference type="GO" id="GO:0005524">
    <property type="term" value="F:ATP binding"/>
    <property type="evidence" value="ECO:0007669"/>
    <property type="project" value="UniProtKB-UniRule"/>
</dbReference>
<dbReference type="AlphaFoldDB" id="A0A6J4L042"/>
<evidence type="ECO:0000256" key="2">
    <source>
        <dbReference type="ARBA" id="ARBA00022723"/>
    </source>
</evidence>
<accession>A0A6J4L042</accession>
<dbReference type="CDD" id="cd04867">
    <property type="entry name" value="TGS_YchF_OLA1"/>
    <property type="match status" value="1"/>
</dbReference>
<dbReference type="PANTHER" id="PTHR23305:SF18">
    <property type="entry name" value="OBG-TYPE G DOMAIN-CONTAINING PROTEIN"/>
    <property type="match status" value="1"/>
</dbReference>
<evidence type="ECO:0000259" key="7">
    <source>
        <dbReference type="PROSITE" id="PS51710"/>
    </source>
</evidence>
<dbReference type="PROSITE" id="PS51710">
    <property type="entry name" value="G_OBG"/>
    <property type="match status" value="1"/>
</dbReference>
<dbReference type="Gene3D" id="1.10.150.300">
    <property type="entry name" value="TGS-like domain"/>
    <property type="match status" value="1"/>
</dbReference>
<evidence type="ECO:0000256" key="6">
    <source>
        <dbReference type="HAMAP-Rule" id="MF_00944"/>
    </source>
</evidence>
<evidence type="ECO:0000259" key="8">
    <source>
        <dbReference type="PROSITE" id="PS51880"/>
    </source>
</evidence>
<feature type="binding site" evidence="6">
    <location>
        <begin position="11"/>
        <end position="16"/>
    </location>
    <ligand>
        <name>ATP</name>
        <dbReference type="ChEBI" id="CHEBI:30616"/>
    </ligand>
</feature>
<dbReference type="InterPro" id="IPR012676">
    <property type="entry name" value="TGS-like"/>
</dbReference>
<dbReference type="InterPro" id="IPR027417">
    <property type="entry name" value="P-loop_NTPase"/>
</dbReference>
<protein>
    <recommendedName>
        <fullName evidence="6">Ribosome-binding ATPase YchF</fullName>
    </recommendedName>
</protein>
<dbReference type="InterPro" id="IPR031167">
    <property type="entry name" value="G_OBG"/>
</dbReference>
<dbReference type="SUPFAM" id="SSF81271">
    <property type="entry name" value="TGS-like"/>
    <property type="match status" value="1"/>
</dbReference>
<organism evidence="9">
    <name type="scientific">uncultured Gemmatimonadaceae bacterium</name>
    <dbReference type="NCBI Taxonomy" id="246130"/>
    <lineage>
        <taxon>Bacteria</taxon>
        <taxon>Pseudomonadati</taxon>
        <taxon>Gemmatimonadota</taxon>
        <taxon>Gemmatimonadia</taxon>
        <taxon>Gemmatimonadales</taxon>
        <taxon>Gemmatimonadaceae</taxon>
        <taxon>environmental samples</taxon>
    </lineage>
</organism>
<dbReference type="PRINTS" id="PR00326">
    <property type="entry name" value="GTP1OBG"/>
</dbReference>
<dbReference type="PIRSF" id="PIRSF006641">
    <property type="entry name" value="CHP00092"/>
    <property type="match status" value="1"/>
</dbReference>
<evidence type="ECO:0000256" key="4">
    <source>
        <dbReference type="ARBA" id="ARBA00022840"/>
    </source>
</evidence>
<comment type="cofactor">
    <cofactor evidence="1">
        <name>Mg(2+)</name>
        <dbReference type="ChEBI" id="CHEBI:18420"/>
    </cofactor>
</comment>
<dbReference type="HAMAP" id="MF_00944">
    <property type="entry name" value="YchF_OLA1_ATPase"/>
    <property type="match status" value="1"/>
</dbReference>
<dbReference type="CDD" id="cd01900">
    <property type="entry name" value="YchF"/>
    <property type="match status" value="1"/>
</dbReference>
<dbReference type="GO" id="GO:0016887">
    <property type="term" value="F:ATP hydrolysis activity"/>
    <property type="evidence" value="ECO:0007669"/>
    <property type="project" value="UniProtKB-UniRule"/>
</dbReference>
<dbReference type="InterPro" id="IPR023192">
    <property type="entry name" value="TGS-like_dom_sf"/>
</dbReference>
<comment type="function">
    <text evidence="6">ATPase that binds to both the 70S ribosome and the 50S ribosomal subunit in a nucleotide-independent manner.</text>
</comment>
<keyword evidence="5" id="KW-0460">Magnesium</keyword>
<comment type="similarity">
    <text evidence="6">Belongs to the TRAFAC class OBG-HflX-like GTPase superfamily. OBG GTPase family. YchF/OLA1 subfamily.</text>
</comment>
<name>A0A6J4L042_9BACT</name>
<dbReference type="InterPro" id="IPR004396">
    <property type="entry name" value="ATPase_YchF/OLA1"/>
</dbReference>
<keyword evidence="2" id="KW-0479">Metal-binding</keyword>
<dbReference type="PROSITE" id="PS51880">
    <property type="entry name" value="TGS"/>
    <property type="match status" value="1"/>
</dbReference>
<dbReference type="GO" id="GO:0046872">
    <property type="term" value="F:metal ion binding"/>
    <property type="evidence" value="ECO:0007669"/>
    <property type="project" value="UniProtKB-KW"/>
</dbReference>
<dbReference type="SUPFAM" id="SSF52540">
    <property type="entry name" value="P-loop containing nucleoside triphosphate hydrolases"/>
    <property type="match status" value="1"/>
</dbReference>
<gene>
    <name evidence="6" type="primary">ychF</name>
    <name evidence="9" type="ORF">AVDCRST_MAG40-1382</name>
</gene>
<dbReference type="InterPro" id="IPR041706">
    <property type="entry name" value="YchF_N"/>
</dbReference>
<evidence type="ECO:0000256" key="1">
    <source>
        <dbReference type="ARBA" id="ARBA00001946"/>
    </source>
</evidence>
<reference evidence="9" key="1">
    <citation type="submission" date="2020-02" db="EMBL/GenBank/DDBJ databases">
        <authorList>
            <person name="Meier V. D."/>
        </authorList>
    </citation>
    <scope>NUCLEOTIDE SEQUENCE</scope>
    <source>
        <strain evidence="9">AVDCRST_MAG40</strain>
    </source>
</reference>
<dbReference type="Pfam" id="PF06071">
    <property type="entry name" value="YchF-GTPase_C"/>
    <property type="match status" value="1"/>
</dbReference>
<sequence length="366" mass="39538">MLKLGIVGLPNVGKSTLFNALTSAGVLAANYPFATKEPNVGRVNVPDSRLDALTQIVEPQRTVPAAVEFVDIAGLVKGASQGEGLGNQFLANIRETDAIVHVVRCFDDDDVLHVMGSVDPVRDREVIEFELALADLGTVEKRLDRVRRAAKTGDKEAVAELPVLERAHEFLKDGRGLWEAKLTPEQLLVLQPLTLLTAKPILYAANVLDAELTGDEGPHLTALRAAVAASGEQAQIVPFSAKIEAELAELPEADRAEFLASLGLTSAGLDRLIAGGFRLLGLQTYFTAGEQEVRAWTIHRGDTAPKAAAVIHTDFERGFIRAETVGYADFVGHRGWKGAREKGAVRSEGKEYVVQDGDVMLFRFNV</sequence>
<dbReference type="FunFam" id="3.10.20.30:FF:000001">
    <property type="entry name" value="Ribosome-binding ATPase YchF"/>
    <property type="match status" value="1"/>
</dbReference>
<dbReference type="FunFam" id="1.10.150.300:FF:000001">
    <property type="entry name" value="Ribosome-binding ATPase YchF"/>
    <property type="match status" value="1"/>
</dbReference>
<dbReference type="InterPro" id="IPR012675">
    <property type="entry name" value="Beta-grasp_dom_sf"/>
</dbReference>
<dbReference type="GO" id="GO:0043023">
    <property type="term" value="F:ribosomal large subunit binding"/>
    <property type="evidence" value="ECO:0007669"/>
    <property type="project" value="UniProtKB-UniRule"/>
</dbReference>
<dbReference type="NCBIfam" id="TIGR00092">
    <property type="entry name" value="redox-regulated ATPase YchF"/>
    <property type="match status" value="1"/>
</dbReference>
<proteinExistence type="inferred from homology"/>
<keyword evidence="3 6" id="KW-0547">Nucleotide-binding</keyword>